<gene>
    <name evidence="1" type="ORF">SAMN04488524_0670</name>
</gene>
<keyword evidence="2" id="KW-1185">Reference proteome</keyword>
<dbReference type="Proteomes" id="UP000192756">
    <property type="component" value="Unassembled WGS sequence"/>
</dbReference>
<dbReference type="AlphaFoldDB" id="A0A1W1ZG69"/>
<name>A0A1W1ZG69_9SPHI</name>
<evidence type="ECO:0000313" key="2">
    <source>
        <dbReference type="Proteomes" id="UP000192756"/>
    </source>
</evidence>
<evidence type="ECO:0000313" key="1">
    <source>
        <dbReference type="EMBL" id="SMC47061.1"/>
    </source>
</evidence>
<reference evidence="2" key="1">
    <citation type="submission" date="2017-04" db="EMBL/GenBank/DDBJ databases">
        <authorList>
            <person name="Varghese N."/>
            <person name="Submissions S."/>
        </authorList>
    </citation>
    <scope>NUCLEOTIDE SEQUENCE [LARGE SCALE GENOMIC DNA]</scope>
    <source>
        <strain evidence="2">DSM 12126</strain>
    </source>
</reference>
<dbReference type="OrthoDB" id="798614at2"/>
<dbReference type="RefSeq" id="WP_159451631.1">
    <property type="nucleotide sequence ID" value="NZ_FWXT01000001.1"/>
</dbReference>
<accession>A0A1W1ZG69</accession>
<protein>
    <submittedName>
        <fullName evidence="1">Uncharacterized protein</fullName>
    </submittedName>
</protein>
<proteinExistence type="predicted"/>
<sequence>MKINSNNAYFGKVRGTFSHKVNGRSNDPYFVKKAKDAAEDIRKHGFPKEALEFLKGH</sequence>
<dbReference type="EMBL" id="FWXT01000001">
    <property type="protein sequence ID" value="SMC47061.1"/>
    <property type="molecule type" value="Genomic_DNA"/>
</dbReference>
<organism evidence="1 2">
    <name type="scientific">Pedobacter africanus</name>
    <dbReference type="NCBI Taxonomy" id="151894"/>
    <lineage>
        <taxon>Bacteria</taxon>
        <taxon>Pseudomonadati</taxon>
        <taxon>Bacteroidota</taxon>
        <taxon>Sphingobacteriia</taxon>
        <taxon>Sphingobacteriales</taxon>
        <taxon>Sphingobacteriaceae</taxon>
        <taxon>Pedobacter</taxon>
    </lineage>
</organism>